<organism evidence="13 14">
    <name type="scientific">Marinomonas aquiplantarum</name>
    <dbReference type="NCBI Taxonomy" id="491951"/>
    <lineage>
        <taxon>Bacteria</taxon>
        <taxon>Pseudomonadati</taxon>
        <taxon>Pseudomonadota</taxon>
        <taxon>Gammaproteobacteria</taxon>
        <taxon>Oceanospirillales</taxon>
        <taxon>Oceanospirillaceae</taxon>
        <taxon>Marinomonas</taxon>
    </lineage>
</organism>
<dbReference type="PANTHER" id="PTHR43790">
    <property type="entry name" value="CARBOHYDRATE TRANSPORT ATP-BINDING PROTEIN MG119-RELATED"/>
    <property type="match status" value="1"/>
</dbReference>
<dbReference type="Proteomes" id="UP000252086">
    <property type="component" value="Unassembled WGS sequence"/>
</dbReference>
<dbReference type="NCBIfam" id="TIGR02633">
    <property type="entry name" value="xylG"/>
    <property type="match status" value="1"/>
</dbReference>
<keyword evidence="7" id="KW-0677">Repeat</keyword>
<dbReference type="SMART" id="SM00382">
    <property type="entry name" value="AAA"/>
    <property type="match status" value="2"/>
</dbReference>
<dbReference type="GO" id="GO:0016887">
    <property type="term" value="F:ATP hydrolysis activity"/>
    <property type="evidence" value="ECO:0007669"/>
    <property type="project" value="InterPro"/>
</dbReference>
<dbReference type="GO" id="GO:0015614">
    <property type="term" value="F:ABC-type D-xylose transporter activity"/>
    <property type="evidence" value="ECO:0007669"/>
    <property type="project" value="InterPro"/>
</dbReference>
<dbReference type="FunFam" id="3.40.50.300:FF:000126">
    <property type="entry name" value="Galactose/methyl galactoside import ATP-binding protein MglA"/>
    <property type="match status" value="1"/>
</dbReference>
<dbReference type="InterPro" id="IPR050107">
    <property type="entry name" value="ABC_carbohydrate_import_ATPase"/>
</dbReference>
<evidence type="ECO:0000259" key="12">
    <source>
        <dbReference type="PROSITE" id="PS50893"/>
    </source>
</evidence>
<evidence type="ECO:0000256" key="8">
    <source>
        <dbReference type="ARBA" id="ARBA00022741"/>
    </source>
</evidence>
<dbReference type="InterPro" id="IPR017871">
    <property type="entry name" value="ABC_transporter-like_CS"/>
</dbReference>
<feature type="domain" description="ABC transporter" evidence="12">
    <location>
        <begin position="6"/>
        <end position="243"/>
    </location>
</feature>
<dbReference type="GO" id="GO:0005524">
    <property type="term" value="F:ATP binding"/>
    <property type="evidence" value="ECO:0007669"/>
    <property type="project" value="UniProtKB-KW"/>
</dbReference>
<evidence type="ECO:0000313" key="13">
    <source>
        <dbReference type="EMBL" id="RBO78552.1"/>
    </source>
</evidence>
<keyword evidence="14" id="KW-1185">Reference proteome</keyword>
<comment type="subcellular location">
    <subcellularLocation>
        <location evidence="2">Cell inner membrane</location>
    </subcellularLocation>
    <subcellularLocation>
        <location evidence="1">Cell membrane</location>
        <topology evidence="1">Peripheral membrane protein</topology>
    </subcellularLocation>
</comment>
<keyword evidence="11" id="KW-0472">Membrane</keyword>
<sequence>MKQKLLDMRGIVKSFSGVRALNGVDISLDAGEVLSICGENGSGKSTLMKVLSGVWPYGSYEGQIYFAGQQIKATSIRDTEAQGIVIIHQELALVKELTVMENIFLGNELGHAWRINEESMYRQTLALLSRVNLSISPDTQVSELGVGQQQLVEIAKALNKDVKLLILDEPTSSLTNQEIQILLDIVRSLKEQGIACIYISHKLDEVLALSDWVCVIRDGDHIATRAAAALTQNDIISMMVGREMDQLFPREEHEIGEVILTVNKAFARLSGASRPQVDGVSFELREGEILGIAGLIGSGRTELMQCLFGSYPGEYSVEIELAGQSQVIRSQQAALKAGIAMVPEDRKRHGIVPIMGVGRNMTLPILDKYQTWFGAIDEQQEHQDIERYLERLKVKTASADLAIKHLSGGNQQKAIIAKCLLTHPNILILDEPTRGIDVGAKYEIYKLMYALVKDGVSIIMVSSELPEVIGISDRVLVMHEGRLKGQFEHQGLTQEMIMNCAIKEGVSNA</sequence>
<keyword evidence="4" id="KW-1003">Cell membrane</keyword>
<dbReference type="PROSITE" id="PS50893">
    <property type="entry name" value="ABC_TRANSPORTER_2"/>
    <property type="match status" value="2"/>
</dbReference>
<evidence type="ECO:0000313" key="14">
    <source>
        <dbReference type="Proteomes" id="UP000252086"/>
    </source>
</evidence>
<dbReference type="InterPro" id="IPR013455">
    <property type="entry name" value="ABC_transptr_XylG"/>
</dbReference>
<evidence type="ECO:0000256" key="1">
    <source>
        <dbReference type="ARBA" id="ARBA00004202"/>
    </source>
</evidence>
<dbReference type="AlphaFoldDB" id="A0A366CT70"/>
<dbReference type="RefSeq" id="WP_113875725.1">
    <property type="nucleotide sequence ID" value="NZ_QNRF01000014.1"/>
</dbReference>
<evidence type="ECO:0000256" key="11">
    <source>
        <dbReference type="ARBA" id="ARBA00023136"/>
    </source>
</evidence>
<keyword evidence="9 13" id="KW-0067">ATP-binding</keyword>
<evidence type="ECO:0000256" key="2">
    <source>
        <dbReference type="ARBA" id="ARBA00004533"/>
    </source>
</evidence>
<dbReference type="SUPFAM" id="SSF52540">
    <property type="entry name" value="P-loop containing nucleoside triphosphate hydrolases"/>
    <property type="match status" value="2"/>
</dbReference>
<dbReference type="GO" id="GO:0005886">
    <property type="term" value="C:plasma membrane"/>
    <property type="evidence" value="ECO:0007669"/>
    <property type="project" value="UniProtKB-SubCell"/>
</dbReference>
<keyword evidence="3" id="KW-0813">Transport</keyword>
<evidence type="ECO:0000256" key="7">
    <source>
        <dbReference type="ARBA" id="ARBA00022737"/>
    </source>
</evidence>
<dbReference type="CDD" id="cd03216">
    <property type="entry name" value="ABC_Carb_Monos_I"/>
    <property type="match status" value="1"/>
</dbReference>
<evidence type="ECO:0000256" key="9">
    <source>
        <dbReference type="ARBA" id="ARBA00022840"/>
    </source>
</evidence>
<protein>
    <submittedName>
        <fullName evidence="13">Xylose ABC transporter ATP-binding protein</fullName>
    </submittedName>
</protein>
<keyword evidence="5" id="KW-0997">Cell inner membrane</keyword>
<dbReference type="NCBIfam" id="NF010069">
    <property type="entry name" value="PRK13549.1"/>
    <property type="match status" value="1"/>
</dbReference>
<evidence type="ECO:0000256" key="6">
    <source>
        <dbReference type="ARBA" id="ARBA00022597"/>
    </source>
</evidence>
<dbReference type="PROSITE" id="PS00211">
    <property type="entry name" value="ABC_TRANSPORTER_1"/>
    <property type="match status" value="1"/>
</dbReference>
<dbReference type="OrthoDB" id="9776369at2"/>
<evidence type="ECO:0000256" key="10">
    <source>
        <dbReference type="ARBA" id="ARBA00022967"/>
    </source>
</evidence>
<name>A0A366CT70_9GAMM</name>
<feature type="domain" description="ABC transporter" evidence="12">
    <location>
        <begin position="259"/>
        <end position="505"/>
    </location>
</feature>
<reference evidence="13 14" key="1">
    <citation type="submission" date="2018-06" db="EMBL/GenBank/DDBJ databases">
        <title>Genomic Encyclopedia of Type Strains, Phase III (KMG-III): the genomes of soil and plant-associated and newly described type strains.</title>
        <authorList>
            <person name="Whitman W."/>
        </authorList>
    </citation>
    <scope>NUCLEOTIDE SEQUENCE [LARGE SCALE GENOMIC DNA]</scope>
    <source>
        <strain evidence="13 14">CECT 7732</strain>
    </source>
</reference>
<evidence type="ECO:0000256" key="5">
    <source>
        <dbReference type="ARBA" id="ARBA00022519"/>
    </source>
</evidence>
<gene>
    <name evidence="13" type="ORF">DFP76_11417</name>
</gene>
<proteinExistence type="predicted"/>
<dbReference type="InterPro" id="IPR003593">
    <property type="entry name" value="AAA+_ATPase"/>
</dbReference>
<dbReference type="InterPro" id="IPR003439">
    <property type="entry name" value="ABC_transporter-like_ATP-bd"/>
</dbReference>
<evidence type="ECO:0000256" key="3">
    <source>
        <dbReference type="ARBA" id="ARBA00022448"/>
    </source>
</evidence>
<comment type="caution">
    <text evidence="13">The sequence shown here is derived from an EMBL/GenBank/DDBJ whole genome shotgun (WGS) entry which is preliminary data.</text>
</comment>
<accession>A0A366CT70</accession>
<dbReference type="FunFam" id="3.40.50.300:FF:000127">
    <property type="entry name" value="Ribose import ATP-binding protein RbsA"/>
    <property type="match status" value="1"/>
</dbReference>
<keyword evidence="6" id="KW-0762">Sugar transport</keyword>
<dbReference type="PANTHER" id="PTHR43790:SF1">
    <property type="entry name" value="XYLOSE IMPORT ATP-BINDING PROTEIN XYLG"/>
    <property type="match status" value="1"/>
</dbReference>
<dbReference type="InterPro" id="IPR027417">
    <property type="entry name" value="P-loop_NTPase"/>
</dbReference>
<dbReference type="Pfam" id="PF00005">
    <property type="entry name" value="ABC_tran"/>
    <property type="match status" value="2"/>
</dbReference>
<dbReference type="EMBL" id="QNRF01000014">
    <property type="protein sequence ID" value="RBO78552.1"/>
    <property type="molecule type" value="Genomic_DNA"/>
</dbReference>
<evidence type="ECO:0000256" key="4">
    <source>
        <dbReference type="ARBA" id="ARBA00022475"/>
    </source>
</evidence>
<dbReference type="Gene3D" id="3.40.50.300">
    <property type="entry name" value="P-loop containing nucleotide triphosphate hydrolases"/>
    <property type="match status" value="2"/>
</dbReference>
<keyword evidence="8" id="KW-0547">Nucleotide-binding</keyword>
<dbReference type="CDD" id="cd03215">
    <property type="entry name" value="ABC_Carb_Monos_II"/>
    <property type="match status" value="1"/>
</dbReference>
<keyword evidence="10" id="KW-1278">Translocase</keyword>